<sequence length="198" mass="22065">MGTDPQGQSTAKSGQTEESIWVSSSSKSSPYHRYQTTSGSPYSYTCNFCKKGFSNAQALGGHMNIHRRVRAKLRQSSSSEDKKIQSVGAEKEYFDQNPPARSESSDHDDDEGGTLKRPWIDRVLGYEGYQGRDEMGKLLLRRPLPSFVDGAYCMEDREESARDVAGRDDRSPALDLELRLGSEPRQVSTVLGKRECSS</sequence>
<name>A0AAD3Y3V6_NEPGR</name>
<evidence type="ECO:0000256" key="9">
    <source>
        <dbReference type="SAM" id="MobiDB-lite"/>
    </source>
</evidence>
<keyword evidence="5" id="KW-0805">Transcription regulation</keyword>
<dbReference type="GO" id="GO:0008270">
    <property type="term" value="F:zinc ion binding"/>
    <property type="evidence" value="ECO:0007669"/>
    <property type="project" value="UniProtKB-KW"/>
</dbReference>
<reference evidence="11" key="1">
    <citation type="submission" date="2023-05" db="EMBL/GenBank/DDBJ databases">
        <title>Nepenthes gracilis genome sequencing.</title>
        <authorList>
            <person name="Fukushima K."/>
        </authorList>
    </citation>
    <scope>NUCLEOTIDE SEQUENCE</scope>
    <source>
        <strain evidence="11">SING2019-196</strain>
    </source>
</reference>
<evidence type="ECO:0000256" key="5">
    <source>
        <dbReference type="ARBA" id="ARBA00023015"/>
    </source>
</evidence>
<evidence type="ECO:0000256" key="2">
    <source>
        <dbReference type="ARBA" id="ARBA00022723"/>
    </source>
</evidence>
<keyword evidence="12" id="KW-1185">Reference proteome</keyword>
<dbReference type="InterPro" id="IPR013087">
    <property type="entry name" value="Znf_C2H2_type"/>
</dbReference>
<evidence type="ECO:0000256" key="3">
    <source>
        <dbReference type="ARBA" id="ARBA00022771"/>
    </source>
</evidence>
<gene>
    <name evidence="11" type="ORF">Nepgr_028363</name>
</gene>
<keyword evidence="7" id="KW-0539">Nucleus</keyword>
<dbReference type="SUPFAM" id="SSF57667">
    <property type="entry name" value="beta-beta-alpha zinc fingers"/>
    <property type="match status" value="1"/>
</dbReference>
<proteinExistence type="predicted"/>
<evidence type="ECO:0000256" key="7">
    <source>
        <dbReference type="ARBA" id="ARBA00023242"/>
    </source>
</evidence>
<evidence type="ECO:0000256" key="1">
    <source>
        <dbReference type="ARBA" id="ARBA00004123"/>
    </source>
</evidence>
<dbReference type="Pfam" id="PF13912">
    <property type="entry name" value="zf-C2H2_6"/>
    <property type="match status" value="1"/>
</dbReference>
<dbReference type="InterPro" id="IPR052426">
    <property type="entry name" value="Plant_dev_regulator"/>
</dbReference>
<feature type="region of interest" description="Disordered" evidence="9">
    <location>
        <begin position="1"/>
        <end position="40"/>
    </location>
</feature>
<dbReference type="PANTHER" id="PTHR45801:SF111">
    <property type="entry name" value="C2H2 AND C2HC ZINC FINGERS SUPERFAMILY PROTEIN"/>
    <property type="match status" value="1"/>
</dbReference>
<dbReference type="Proteomes" id="UP001279734">
    <property type="component" value="Unassembled WGS sequence"/>
</dbReference>
<evidence type="ECO:0000313" key="12">
    <source>
        <dbReference type="Proteomes" id="UP001279734"/>
    </source>
</evidence>
<dbReference type="PROSITE" id="PS00028">
    <property type="entry name" value="ZINC_FINGER_C2H2_1"/>
    <property type="match status" value="1"/>
</dbReference>
<dbReference type="PROSITE" id="PS50157">
    <property type="entry name" value="ZINC_FINGER_C2H2_2"/>
    <property type="match status" value="1"/>
</dbReference>
<protein>
    <recommendedName>
        <fullName evidence="10">C2H2-type domain-containing protein</fullName>
    </recommendedName>
</protein>
<evidence type="ECO:0000256" key="8">
    <source>
        <dbReference type="PROSITE-ProRule" id="PRU00042"/>
    </source>
</evidence>
<comment type="subcellular location">
    <subcellularLocation>
        <location evidence="1">Nucleus</location>
    </subcellularLocation>
</comment>
<feature type="compositionally biased region" description="Polar residues" evidence="9">
    <location>
        <begin position="1"/>
        <end position="22"/>
    </location>
</feature>
<dbReference type="SMART" id="SM00355">
    <property type="entry name" value="ZnF_C2H2"/>
    <property type="match status" value="1"/>
</dbReference>
<dbReference type="PANTHER" id="PTHR45801">
    <property type="entry name" value="OS07G0101800 PROTEIN"/>
    <property type="match status" value="1"/>
</dbReference>
<feature type="region of interest" description="Disordered" evidence="9">
    <location>
        <begin position="71"/>
        <end position="116"/>
    </location>
</feature>
<accession>A0AAD3Y3V6</accession>
<keyword evidence="6" id="KW-0804">Transcription</keyword>
<keyword evidence="4" id="KW-0862">Zinc</keyword>
<organism evidence="11 12">
    <name type="scientific">Nepenthes gracilis</name>
    <name type="common">Slender pitcher plant</name>
    <dbReference type="NCBI Taxonomy" id="150966"/>
    <lineage>
        <taxon>Eukaryota</taxon>
        <taxon>Viridiplantae</taxon>
        <taxon>Streptophyta</taxon>
        <taxon>Embryophyta</taxon>
        <taxon>Tracheophyta</taxon>
        <taxon>Spermatophyta</taxon>
        <taxon>Magnoliopsida</taxon>
        <taxon>eudicotyledons</taxon>
        <taxon>Gunneridae</taxon>
        <taxon>Pentapetalae</taxon>
        <taxon>Caryophyllales</taxon>
        <taxon>Nepenthaceae</taxon>
        <taxon>Nepenthes</taxon>
    </lineage>
</organism>
<dbReference type="InterPro" id="IPR036236">
    <property type="entry name" value="Znf_C2H2_sf"/>
</dbReference>
<feature type="domain" description="C2H2-type" evidence="10">
    <location>
        <begin position="44"/>
        <end position="71"/>
    </location>
</feature>
<feature type="compositionally biased region" description="Basic and acidic residues" evidence="9">
    <location>
        <begin position="79"/>
        <end position="94"/>
    </location>
</feature>
<keyword evidence="2" id="KW-0479">Metal-binding</keyword>
<dbReference type="AlphaFoldDB" id="A0AAD3Y3V6"/>
<dbReference type="Gene3D" id="3.30.160.60">
    <property type="entry name" value="Classic Zinc Finger"/>
    <property type="match status" value="1"/>
</dbReference>
<evidence type="ECO:0000256" key="6">
    <source>
        <dbReference type="ARBA" id="ARBA00023163"/>
    </source>
</evidence>
<comment type="caution">
    <text evidence="11">The sequence shown here is derived from an EMBL/GenBank/DDBJ whole genome shotgun (WGS) entry which is preliminary data.</text>
</comment>
<dbReference type="GO" id="GO:0005634">
    <property type="term" value="C:nucleus"/>
    <property type="evidence" value="ECO:0007669"/>
    <property type="project" value="UniProtKB-SubCell"/>
</dbReference>
<evidence type="ECO:0000256" key="4">
    <source>
        <dbReference type="ARBA" id="ARBA00022833"/>
    </source>
</evidence>
<evidence type="ECO:0000313" key="11">
    <source>
        <dbReference type="EMBL" id="GMH26520.1"/>
    </source>
</evidence>
<dbReference type="EMBL" id="BSYO01000031">
    <property type="protein sequence ID" value="GMH26520.1"/>
    <property type="molecule type" value="Genomic_DNA"/>
</dbReference>
<evidence type="ECO:0000259" key="10">
    <source>
        <dbReference type="PROSITE" id="PS50157"/>
    </source>
</evidence>
<keyword evidence="3 8" id="KW-0863">Zinc-finger</keyword>